<dbReference type="Pfam" id="PF03031">
    <property type="entry name" value="NIF"/>
    <property type="match status" value="1"/>
</dbReference>
<dbReference type="Gene3D" id="3.40.50.1000">
    <property type="entry name" value="HAD superfamily/HAD-like"/>
    <property type="match status" value="1"/>
</dbReference>
<keyword evidence="11 12" id="KW-0472">Membrane</keyword>
<keyword evidence="9 12" id="KW-0811">Translocation</keyword>
<evidence type="ECO:0000256" key="2">
    <source>
        <dbReference type="ARBA" id="ARBA00006344"/>
    </source>
</evidence>
<evidence type="ECO:0000256" key="11">
    <source>
        <dbReference type="ARBA" id="ARBA00023136"/>
    </source>
</evidence>
<comment type="function">
    <text evidence="12">Essential component of the TIM23 complex, a complex that mediates the translocation of transit peptide-containing proteins across the mitochondrial inner membrane.</text>
</comment>
<dbReference type="FunFam" id="3.40.50.1000:FF:000019">
    <property type="entry name" value="Mitochondrial import inner membrane translocase subunit TIM50"/>
    <property type="match status" value="1"/>
</dbReference>
<dbReference type="PROSITE" id="PS50969">
    <property type="entry name" value="FCP1"/>
    <property type="match status" value="1"/>
</dbReference>
<keyword evidence="8 12" id="KW-1133">Transmembrane helix</keyword>
<evidence type="ECO:0000256" key="3">
    <source>
        <dbReference type="ARBA" id="ARBA00022448"/>
    </source>
</evidence>
<evidence type="ECO:0000256" key="5">
    <source>
        <dbReference type="ARBA" id="ARBA00022792"/>
    </source>
</evidence>
<dbReference type="InterPro" id="IPR004274">
    <property type="entry name" value="FCP1_dom"/>
</dbReference>
<keyword evidence="10 12" id="KW-0496">Mitochondrion</keyword>
<evidence type="ECO:0000256" key="1">
    <source>
        <dbReference type="ARBA" id="ARBA00004434"/>
    </source>
</evidence>
<evidence type="ECO:0000256" key="9">
    <source>
        <dbReference type="ARBA" id="ARBA00023010"/>
    </source>
</evidence>
<dbReference type="KEGG" id="osn:115213124"/>
<keyword evidence="13" id="KW-1185">Reference proteome</keyword>
<gene>
    <name evidence="14" type="primary">LOC115213124</name>
</gene>
<sequence>MAAFTRYMCLSRRINLCYPILTHHFTSESRLKCTIVRTLMSSNDLNTLCVRLENVKRLLSTEADTPERRNVRSKSTSDLGSLTSDILSSNIKAASVSSPSKDGGTEQSSSSSGSKKERSSRWTGKNAWKLGLLLLGGWATLTTGVLISIWGAPAVDPEGNEFKDEFSDLWFVQAYLKRALKEFRQYKQMLKDPSREKLLPDPLQYPYAQPPYTLVLEMTGVLVHPDWTYGTGWRFKKRPGIDYLLKQVGPPLFEIVIYTSEQGYNADPIVNNLDPNGFIMYRLYRDATRYMEGHHVKDLSCLNRDLSKVIIVDWNEEATKLQSQNRFLLKRWTGDDNDRTLIDLANFLRTLSMSGIEDVRSVLQHYNQFDDPIERFRENQRLLQEEQEKRASYLDEQERRKKSSFWTSSFFGRR</sequence>
<dbReference type="InterPro" id="IPR050365">
    <property type="entry name" value="TIM50"/>
</dbReference>
<comment type="similarity">
    <text evidence="2 12">Belongs to the TIM50 family.</text>
</comment>
<evidence type="ECO:0000256" key="7">
    <source>
        <dbReference type="ARBA" id="ARBA00022946"/>
    </source>
</evidence>
<name>A0A6P7SHN8_9MOLL</name>
<dbReference type="RefSeq" id="XP_029637912.1">
    <property type="nucleotide sequence ID" value="XM_029782052.2"/>
</dbReference>
<keyword evidence="6 12" id="KW-0653">Protein transport</keyword>
<dbReference type="SMART" id="SM00577">
    <property type="entry name" value="CPDc"/>
    <property type="match status" value="1"/>
</dbReference>
<protein>
    <recommendedName>
        <fullName evidence="12">Mitochondrial import inner membrane translocase subunit TIM50</fullName>
    </recommendedName>
</protein>
<comment type="subcellular location">
    <subcellularLocation>
        <location evidence="1 12">Mitochondrion inner membrane</location>
        <topology evidence="1 12">Single-pass membrane protein</topology>
    </subcellularLocation>
</comment>
<dbReference type="AlphaFoldDB" id="A0A6P7SHN8"/>
<dbReference type="GO" id="GO:0015031">
    <property type="term" value="P:protein transport"/>
    <property type="evidence" value="ECO:0007669"/>
    <property type="project" value="UniProtKB-KW"/>
</dbReference>
<feature type="transmembrane region" description="Helical" evidence="12">
    <location>
        <begin position="130"/>
        <end position="152"/>
    </location>
</feature>
<dbReference type="CDD" id="cd07521">
    <property type="entry name" value="HAD_FCP1-like"/>
    <property type="match status" value="1"/>
</dbReference>
<comment type="subunit">
    <text evidence="12">Component of the TIM23 complex.</text>
</comment>
<organism evidence="13 14">
    <name type="scientific">Octopus sinensis</name>
    <name type="common">East Asian common octopus</name>
    <dbReference type="NCBI Taxonomy" id="2607531"/>
    <lineage>
        <taxon>Eukaryota</taxon>
        <taxon>Metazoa</taxon>
        <taxon>Spiralia</taxon>
        <taxon>Lophotrochozoa</taxon>
        <taxon>Mollusca</taxon>
        <taxon>Cephalopoda</taxon>
        <taxon>Coleoidea</taxon>
        <taxon>Octopodiformes</taxon>
        <taxon>Octopoda</taxon>
        <taxon>Incirrata</taxon>
        <taxon>Octopodidae</taxon>
        <taxon>Octopus</taxon>
    </lineage>
</organism>
<dbReference type="Proteomes" id="UP000515154">
    <property type="component" value="Linkage group LG6"/>
</dbReference>
<keyword evidence="4 12" id="KW-0812">Transmembrane</keyword>
<evidence type="ECO:0000313" key="14">
    <source>
        <dbReference type="RefSeq" id="XP_029637912.1"/>
    </source>
</evidence>
<proteinExistence type="inferred from homology"/>
<dbReference type="SUPFAM" id="SSF56784">
    <property type="entry name" value="HAD-like"/>
    <property type="match status" value="1"/>
</dbReference>
<reference evidence="14" key="1">
    <citation type="submission" date="2025-08" db="UniProtKB">
        <authorList>
            <consortium name="RefSeq"/>
        </authorList>
    </citation>
    <scope>IDENTIFICATION</scope>
</reference>
<keyword evidence="7 12" id="KW-0809">Transit peptide</keyword>
<keyword evidence="3 12" id="KW-0813">Transport</keyword>
<evidence type="ECO:0000256" key="8">
    <source>
        <dbReference type="ARBA" id="ARBA00022989"/>
    </source>
</evidence>
<evidence type="ECO:0000256" key="4">
    <source>
        <dbReference type="ARBA" id="ARBA00022692"/>
    </source>
</evidence>
<dbReference type="PANTHER" id="PTHR12210">
    <property type="entry name" value="DULLARD PROTEIN PHOSPHATASE"/>
    <property type="match status" value="1"/>
</dbReference>
<evidence type="ECO:0000256" key="10">
    <source>
        <dbReference type="ARBA" id="ARBA00023128"/>
    </source>
</evidence>
<dbReference type="GO" id="GO:0005744">
    <property type="term" value="C:TIM23 mitochondrial import inner membrane translocase complex"/>
    <property type="evidence" value="ECO:0007669"/>
    <property type="project" value="UniProtKB-UniRule"/>
</dbReference>
<evidence type="ECO:0000256" key="6">
    <source>
        <dbReference type="ARBA" id="ARBA00022927"/>
    </source>
</evidence>
<keyword evidence="5" id="KW-0999">Mitochondrion inner membrane</keyword>
<dbReference type="InterPro" id="IPR023214">
    <property type="entry name" value="HAD_sf"/>
</dbReference>
<dbReference type="InterPro" id="IPR036412">
    <property type="entry name" value="HAD-like_sf"/>
</dbReference>
<accession>A0A6P7SHN8</accession>
<evidence type="ECO:0000313" key="13">
    <source>
        <dbReference type="Proteomes" id="UP000515154"/>
    </source>
</evidence>
<evidence type="ECO:0000256" key="12">
    <source>
        <dbReference type="RuleBase" id="RU365079"/>
    </source>
</evidence>